<gene>
    <name evidence="1" type="ORF">SAMN05443529_13535</name>
</gene>
<reference evidence="2" key="1">
    <citation type="submission" date="2016-10" db="EMBL/GenBank/DDBJ databases">
        <authorList>
            <person name="Varghese N."/>
            <person name="Submissions S."/>
        </authorList>
    </citation>
    <scope>NUCLEOTIDE SEQUENCE [LARGE SCALE GENOMIC DNA]</scope>
    <source>
        <strain evidence="2">DSM 8344</strain>
    </source>
</reference>
<keyword evidence="2" id="KW-1185">Reference proteome</keyword>
<name>A0A1G8K1L1_9FIRM</name>
<proteinExistence type="predicted"/>
<dbReference type="EMBL" id="FNCP01000035">
    <property type="protein sequence ID" value="SDI37331.1"/>
    <property type="molecule type" value="Genomic_DNA"/>
</dbReference>
<dbReference type="Proteomes" id="UP000198656">
    <property type="component" value="Unassembled WGS sequence"/>
</dbReference>
<evidence type="ECO:0000313" key="2">
    <source>
        <dbReference type="Proteomes" id="UP000198656"/>
    </source>
</evidence>
<sequence>MNSKGFIVWYKELQMLNINSNKEFLHYHYKETRLLRNLILLPLW</sequence>
<organism evidence="1 2">
    <name type="scientific">Desulfosporosinus hippei DSM 8344</name>
    <dbReference type="NCBI Taxonomy" id="1121419"/>
    <lineage>
        <taxon>Bacteria</taxon>
        <taxon>Bacillati</taxon>
        <taxon>Bacillota</taxon>
        <taxon>Clostridia</taxon>
        <taxon>Eubacteriales</taxon>
        <taxon>Desulfitobacteriaceae</taxon>
        <taxon>Desulfosporosinus</taxon>
    </lineage>
</organism>
<dbReference type="AlphaFoldDB" id="A0A1G8K1L1"/>
<accession>A0A1G8K1L1</accession>
<protein>
    <submittedName>
        <fullName evidence="1">Uncharacterized protein</fullName>
    </submittedName>
</protein>
<evidence type="ECO:0000313" key="1">
    <source>
        <dbReference type="EMBL" id="SDI37331.1"/>
    </source>
</evidence>